<evidence type="ECO:0000313" key="2">
    <source>
        <dbReference type="Proteomes" id="UP001386972"/>
    </source>
</evidence>
<sequence>MLQANQQSVSTLAAMRERTMMATADFYAKIGREAPQSRPRFFATAKGGMWHIIDSVSGKTCAFRASHAKALQVLDGLEAGAASKRGLQ</sequence>
<proteinExistence type="predicted"/>
<dbReference type="Proteomes" id="UP001386972">
    <property type="component" value="Unassembled WGS sequence"/>
</dbReference>
<reference evidence="1 2" key="1">
    <citation type="submission" date="2024-03" db="EMBL/GenBank/DDBJ databases">
        <title>Screening, Identification and Application of a Plant Lactobacillus Strain.</title>
        <authorList>
            <person name="Li Y.L."/>
        </authorList>
    </citation>
    <scope>NUCLEOTIDE SEQUENCE [LARGE SCALE GENOMIC DNA]</scope>
    <source>
        <strain evidence="1 2">JDB</strain>
    </source>
</reference>
<keyword evidence="2" id="KW-1185">Reference proteome</keyword>
<dbReference type="RefSeq" id="WP_340610045.1">
    <property type="nucleotide sequence ID" value="NZ_JBBNAW010000001.1"/>
</dbReference>
<protein>
    <submittedName>
        <fullName evidence="1">Uncharacterized protein</fullName>
    </submittedName>
</protein>
<comment type="caution">
    <text evidence="1">The sequence shown here is derived from an EMBL/GenBank/DDBJ whole genome shotgun (WGS) entry which is preliminary data.</text>
</comment>
<gene>
    <name evidence="1" type="ORF">WLF18_01700</name>
</gene>
<evidence type="ECO:0000313" key="1">
    <source>
        <dbReference type="EMBL" id="MEK2607824.1"/>
    </source>
</evidence>
<organism evidence="1 2">
    <name type="scientific">Pseudomonas shirazensis</name>
    <dbReference type="NCBI Taxonomy" id="2745494"/>
    <lineage>
        <taxon>Bacteria</taxon>
        <taxon>Pseudomonadati</taxon>
        <taxon>Pseudomonadota</taxon>
        <taxon>Gammaproteobacteria</taxon>
        <taxon>Pseudomonadales</taxon>
        <taxon>Pseudomonadaceae</taxon>
        <taxon>Pseudomonas</taxon>
    </lineage>
</organism>
<dbReference type="EMBL" id="JBBNAW010000001">
    <property type="protein sequence ID" value="MEK2607824.1"/>
    <property type="molecule type" value="Genomic_DNA"/>
</dbReference>
<name>A0ABU8ZUX2_9PSED</name>
<accession>A0ABU8ZUX2</accession>